<dbReference type="InterPro" id="IPR025665">
    <property type="entry name" value="Beta-barrel_OMP_2"/>
</dbReference>
<dbReference type="Pfam" id="PF13568">
    <property type="entry name" value="OMP_b-brl_2"/>
    <property type="match status" value="1"/>
</dbReference>
<evidence type="ECO:0000259" key="1">
    <source>
        <dbReference type="Pfam" id="PF13568"/>
    </source>
</evidence>
<keyword evidence="3" id="KW-1185">Reference proteome</keyword>
<gene>
    <name evidence="2" type="ORF">OC25_03355</name>
</gene>
<dbReference type="OrthoDB" id="1014137at2"/>
<dbReference type="Proteomes" id="UP000031246">
    <property type="component" value="Unassembled WGS sequence"/>
</dbReference>
<dbReference type="InterPro" id="IPR011250">
    <property type="entry name" value="OMP/PagP_B-barrel"/>
</dbReference>
<dbReference type="AlphaFoldDB" id="A0A0C1FTB0"/>
<name>A0A0C1FTB0_9SPHI</name>
<evidence type="ECO:0000313" key="2">
    <source>
        <dbReference type="EMBL" id="KIA96142.1"/>
    </source>
</evidence>
<comment type="caution">
    <text evidence="2">The sequence shown here is derived from an EMBL/GenBank/DDBJ whole genome shotgun (WGS) entry which is preliminary data.</text>
</comment>
<organism evidence="2 3">
    <name type="scientific">Pedobacter kyungheensis</name>
    <dbReference type="NCBI Taxonomy" id="1069985"/>
    <lineage>
        <taxon>Bacteria</taxon>
        <taxon>Pseudomonadati</taxon>
        <taxon>Bacteroidota</taxon>
        <taxon>Sphingobacteriia</taxon>
        <taxon>Sphingobacteriales</taxon>
        <taxon>Sphingobacteriaceae</taxon>
        <taxon>Pedobacter</taxon>
    </lineage>
</organism>
<dbReference type="EMBL" id="JSYN01000003">
    <property type="protein sequence ID" value="KIA96142.1"/>
    <property type="molecule type" value="Genomic_DNA"/>
</dbReference>
<protein>
    <recommendedName>
        <fullName evidence="1">Outer membrane protein beta-barrel domain-containing protein</fullName>
    </recommendedName>
</protein>
<proteinExistence type="predicted"/>
<dbReference type="SUPFAM" id="SSF56925">
    <property type="entry name" value="OMPA-like"/>
    <property type="match status" value="1"/>
</dbReference>
<accession>A0A0C1FTB0</accession>
<feature type="domain" description="Outer membrane protein beta-barrel" evidence="1">
    <location>
        <begin position="18"/>
        <end position="215"/>
    </location>
</feature>
<sequence length="239" mass="26719">MRITFSLLLTLLWISGYAQTKFQHSITIGYNIGGLAPTSLPDNIRKINHYSPGFSPSLGYELIYHTGSKWAIGSGLNIGFKNMQVIDSVQYFHTQVSVDDAFVEGDFSGTNTTRVKNLYLSVPVYASYQLGEAWRFKLGVYLSRLISPSFSGSVSDGYLRKGDSFGEKITINEASFDFSDRQRKIDFGLLGGAERLVWNQLAVRAELQWGLVPVFPGSFKGISFKMYNIFANLGLAYHF</sequence>
<reference evidence="2 3" key="1">
    <citation type="submission" date="2014-10" db="EMBL/GenBank/DDBJ databases">
        <title>Pedobacter Kyungheensis.</title>
        <authorList>
            <person name="Anderson B.M."/>
            <person name="Newman J.D."/>
        </authorList>
    </citation>
    <scope>NUCLEOTIDE SEQUENCE [LARGE SCALE GENOMIC DNA]</scope>
    <source>
        <strain evidence="2 3">KACC 16221</strain>
    </source>
</reference>
<evidence type="ECO:0000313" key="3">
    <source>
        <dbReference type="Proteomes" id="UP000031246"/>
    </source>
</evidence>
<dbReference type="RefSeq" id="WP_039471778.1">
    <property type="nucleotide sequence ID" value="NZ_JSYN01000003.1"/>
</dbReference>